<evidence type="ECO:0008006" key="4">
    <source>
        <dbReference type="Google" id="ProtNLM"/>
    </source>
</evidence>
<dbReference type="SUPFAM" id="SSF56399">
    <property type="entry name" value="ADP-ribosylation"/>
    <property type="match status" value="1"/>
</dbReference>
<dbReference type="OrthoDB" id="9514740at2759"/>
<gene>
    <name evidence="3" type="primary">LOC110789695</name>
</gene>
<dbReference type="Gene3D" id="3.90.228.10">
    <property type="match status" value="1"/>
</dbReference>
<evidence type="ECO:0000256" key="1">
    <source>
        <dbReference type="SAM" id="MobiDB-lite"/>
    </source>
</evidence>
<evidence type="ECO:0000313" key="3">
    <source>
        <dbReference type="RefSeq" id="XP_021850092.1"/>
    </source>
</evidence>
<proteinExistence type="predicted"/>
<dbReference type="KEGG" id="soe:110789695"/>
<dbReference type="PANTHER" id="PTHR31681">
    <property type="entry name" value="C2H2-LIKE ZINC FINGER PROTEIN"/>
    <property type="match status" value="1"/>
</dbReference>
<organism evidence="2 3">
    <name type="scientific">Spinacia oleracea</name>
    <name type="common">Spinach</name>
    <dbReference type="NCBI Taxonomy" id="3562"/>
    <lineage>
        <taxon>Eukaryota</taxon>
        <taxon>Viridiplantae</taxon>
        <taxon>Streptophyta</taxon>
        <taxon>Embryophyta</taxon>
        <taxon>Tracheophyta</taxon>
        <taxon>Spermatophyta</taxon>
        <taxon>Magnoliopsida</taxon>
        <taxon>eudicotyledons</taxon>
        <taxon>Gunneridae</taxon>
        <taxon>Pentapetalae</taxon>
        <taxon>Caryophyllales</taxon>
        <taxon>Chenopodiaceae</taxon>
        <taxon>Chenopodioideae</taxon>
        <taxon>Anserineae</taxon>
        <taxon>Spinacia</taxon>
    </lineage>
</organism>
<dbReference type="GeneID" id="110789695"/>
<reference evidence="3" key="2">
    <citation type="submission" date="2025-08" db="UniProtKB">
        <authorList>
            <consortium name="RefSeq"/>
        </authorList>
    </citation>
    <scope>IDENTIFICATION</scope>
    <source>
        <tissue evidence="3">Leaf</tissue>
    </source>
</reference>
<evidence type="ECO:0000313" key="2">
    <source>
        <dbReference type="Proteomes" id="UP000813463"/>
    </source>
</evidence>
<dbReference type="AlphaFoldDB" id="A0A9R0IIR5"/>
<dbReference type="Proteomes" id="UP000813463">
    <property type="component" value="Chromosome 6"/>
</dbReference>
<dbReference type="RefSeq" id="XP_021850092.1">
    <property type="nucleotide sequence ID" value="XM_021994400.2"/>
</dbReference>
<feature type="region of interest" description="Disordered" evidence="1">
    <location>
        <begin position="17"/>
        <end position="49"/>
    </location>
</feature>
<reference evidence="2" key="1">
    <citation type="journal article" date="2021" name="Nat. Commun.">
        <title>Genomic analyses provide insights into spinach domestication and the genetic basis of agronomic traits.</title>
        <authorList>
            <person name="Cai X."/>
            <person name="Sun X."/>
            <person name="Xu C."/>
            <person name="Sun H."/>
            <person name="Wang X."/>
            <person name="Ge C."/>
            <person name="Zhang Z."/>
            <person name="Wang Q."/>
            <person name="Fei Z."/>
            <person name="Jiao C."/>
            <person name="Wang Q."/>
        </authorList>
    </citation>
    <scope>NUCLEOTIDE SEQUENCE [LARGE SCALE GENOMIC DNA]</scope>
    <source>
        <strain evidence="2">cv. Varoflay</strain>
    </source>
</reference>
<sequence length="395" mass="43643">MSAVWIAVKKSLHCKSTSSEVHEPRPRKKSKNNCCKPKSRGTVPPSASLSCKSTLDDVIHGGRRVKQNSSNRSPMSIRSSDLINPVTHHVRFTNSELRDQVHNNAGDSPASRPTLKTFGLGIDSPSSISNEPGSTRVSSFRCQRLSNGGGQTCHKCGEPLARQDAEEHHLSKHAVTEVTEGDSSRKVIEMIFKAGWIDTENRGRIDKILKVHNPQTKLAQFEEYREMVKIRAHRLQHAKKHPRLLADGNELLRFYGTTIACSLGKKGSSSLCTLQRCNVCCILRHGFSTQDGVNHSILGIFTTSTSESAYRSIEFGTEEKENHSMALKKALIVCRAIAGRVHRPMVENIQEFVGGRRSGFDSLAGKLGSNSSHVEELFVLKPTALLPCFIIICKL</sequence>
<name>A0A9R0IIR5_SPIOL</name>
<accession>A0A9R0IIR5</accession>
<dbReference type="PANTHER" id="PTHR31681:SF39">
    <property type="entry name" value="OS01G0785900 PROTEIN"/>
    <property type="match status" value="1"/>
</dbReference>
<protein>
    <recommendedName>
        <fullName evidence="4">C2H2-type domain-containing protein</fullName>
    </recommendedName>
</protein>
<keyword evidence="2" id="KW-1185">Reference proteome</keyword>